<gene>
    <name evidence="1" type="ORF">H9828_00350</name>
</gene>
<protein>
    <submittedName>
        <fullName evidence="1">Uncharacterized protein</fullName>
    </submittedName>
</protein>
<dbReference type="Proteomes" id="UP000886844">
    <property type="component" value="Unassembled WGS sequence"/>
</dbReference>
<organism evidence="1 2">
    <name type="scientific">Candidatus Alistipes intestinigallinarum</name>
    <dbReference type="NCBI Taxonomy" id="2838440"/>
    <lineage>
        <taxon>Bacteria</taxon>
        <taxon>Pseudomonadati</taxon>
        <taxon>Bacteroidota</taxon>
        <taxon>Bacteroidia</taxon>
        <taxon>Bacteroidales</taxon>
        <taxon>Rikenellaceae</taxon>
        <taxon>Alistipes</taxon>
    </lineage>
</organism>
<reference evidence="1" key="2">
    <citation type="submission" date="2021-04" db="EMBL/GenBank/DDBJ databases">
        <authorList>
            <person name="Gilroy R."/>
        </authorList>
    </citation>
    <scope>NUCLEOTIDE SEQUENCE</scope>
    <source>
        <strain evidence="1">5134</strain>
    </source>
</reference>
<dbReference type="AlphaFoldDB" id="A0A9D2CBE4"/>
<dbReference type="EMBL" id="DXDA01000004">
    <property type="protein sequence ID" value="HIY67849.1"/>
    <property type="molecule type" value="Genomic_DNA"/>
</dbReference>
<proteinExistence type="predicted"/>
<evidence type="ECO:0000313" key="1">
    <source>
        <dbReference type="EMBL" id="HIY67849.1"/>
    </source>
</evidence>
<accession>A0A9D2CBE4</accession>
<reference evidence="1" key="1">
    <citation type="journal article" date="2021" name="PeerJ">
        <title>Extensive microbial diversity within the chicken gut microbiome revealed by metagenomics and culture.</title>
        <authorList>
            <person name="Gilroy R."/>
            <person name="Ravi A."/>
            <person name="Getino M."/>
            <person name="Pursley I."/>
            <person name="Horton D.L."/>
            <person name="Alikhan N.F."/>
            <person name="Baker D."/>
            <person name="Gharbi K."/>
            <person name="Hall N."/>
            <person name="Watson M."/>
            <person name="Adriaenssens E.M."/>
            <person name="Foster-Nyarko E."/>
            <person name="Jarju S."/>
            <person name="Secka A."/>
            <person name="Antonio M."/>
            <person name="Oren A."/>
            <person name="Chaudhuri R.R."/>
            <person name="La Ragione R."/>
            <person name="Hildebrand F."/>
            <person name="Pallen M.J."/>
        </authorList>
    </citation>
    <scope>NUCLEOTIDE SEQUENCE</scope>
    <source>
        <strain evidence="1">5134</strain>
    </source>
</reference>
<comment type="caution">
    <text evidence="1">The sequence shown here is derived from an EMBL/GenBank/DDBJ whole genome shotgun (WGS) entry which is preliminary data.</text>
</comment>
<name>A0A9D2CBE4_9BACT</name>
<evidence type="ECO:0000313" key="2">
    <source>
        <dbReference type="Proteomes" id="UP000886844"/>
    </source>
</evidence>
<sequence>MITNYNSLTVGKYEALLRARADHGGDTNELNLHVLSILSDMTVDQLLDLKVPEFRAMMDRAGFLCTAPRPSEVARQYRFGDLTLIPVTDIRKMTAIQGMNIQTYAGNFEQNLVPLLACVLVPKGKKYGEGYDILEVHRAIWQYLPITDALGLLNEFAVDTLTTSTDMLQKEILQMKK</sequence>